<evidence type="ECO:0000256" key="7">
    <source>
        <dbReference type="ARBA" id="ARBA00023136"/>
    </source>
</evidence>
<comment type="subcellular location">
    <subcellularLocation>
        <location evidence="1">Cell membrane</location>
        <topology evidence="1">Multi-pass membrane protein</topology>
    </subcellularLocation>
</comment>
<dbReference type="PANTHER" id="PTHR33908:SF11">
    <property type="entry name" value="MEMBRANE PROTEIN"/>
    <property type="match status" value="1"/>
</dbReference>
<feature type="transmembrane region" description="Helical" evidence="8">
    <location>
        <begin position="16"/>
        <end position="35"/>
    </location>
</feature>
<feature type="domain" description="Glycosyltransferase RgtA/B/C/D-like" evidence="9">
    <location>
        <begin position="75"/>
        <end position="235"/>
    </location>
</feature>
<keyword evidence="11" id="KW-1185">Reference proteome</keyword>
<dbReference type="RefSeq" id="WP_188038225.1">
    <property type="nucleotide sequence ID" value="NZ_JACVHF010000001.1"/>
</dbReference>
<sequence>MYSTDKDRPSENGHKMLLGAILFLALLLRFGVVYVQGPELLLNSDDRGYVQSAAKWLTTGTMTFYSDSPSAFIGPVYPAFLAVIFSAFGSGEEGLQAVRYVQALLGVLIVLLTYLLAQRVTEPRTALLAAFLMSFYPPNILINGLFLTETLFTALNLAYMLLLVKLSHDEQLSEKGETFLFGLLGAFTALLALTRATSALYPAVFTVYLLWRRKLPLQRWLRNGLVLFMAFSIFMSPWWIRNYVQFDRFIPFSTGAGDPLLLGTYIDMEGIVDGVGPDWPTGNGELDLQEKYKQYAIERLKENVPKEPWRYLKWYTVGKFLLMWGGPFMWPSLWDNLRPWVDYYHQYLMLFAFGGAALALWRWWNRRKELEGMGGGLYQDQVPRDRWGAGGQFSGPLLLLSIPTYYSILHNLYFGFGRYNIPFMPLVLLFASYFIVEVYDVLMGVRKGDYAKGILR</sequence>
<dbReference type="InterPro" id="IPR038731">
    <property type="entry name" value="RgtA/B/C-like"/>
</dbReference>
<evidence type="ECO:0000259" key="9">
    <source>
        <dbReference type="Pfam" id="PF13231"/>
    </source>
</evidence>
<dbReference type="Proteomes" id="UP000617402">
    <property type="component" value="Unassembled WGS sequence"/>
</dbReference>
<evidence type="ECO:0000313" key="10">
    <source>
        <dbReference type="EMBL" id="MBC9783042.1"/>
    </source>
</evidence>
<keyword evidence="5 8" id="KW-0812">Transmembrane</keyword>
<evidence type="ECO:0000256" key="4">
    <source>
        <dbReference type="ARBA" id="ARBA00022679"/>
    </source>
</evidence>
<keyword evidence="4" id="KW-0808">Transferase</keyword>
<feature type="transmembrane region" description="Helical" evidence="8">
    <location>
        <begin position="422"/>
        <end position="442"/>
    </location>
</feature>
<feature type="transmembrane region" description="Helical" evidence="8">
    <location>
        <begin position="397"/>
        <end position="416"/>
    </location>
</feature>
<dbReference type="InterPro" id="IPR050297">
    <property type="entry name" value="LipidA_mod_glycosyltrf_83"/>
</dbReference>
<feature type="transmembrane region" description="Helical" evidence="8">
    <location>
        <begin position="178"/>
        <end position="200"/>
    </location>
</feature>
<comment type="caution">
    <text evidence="10">The sequence shown here is derived from an EMBL/GenBank/DDBJ whole genome shotgun (WGS) entry which is preliminary data.</text>
</comment>
<evidence type="ECO:0000256" key="2">
    <source>
        <dbReference type="ARBA" id="ARBA00022475"/>
    </source>
</evidence>
<feature type="transmembrane region" description="Helical" evidence="8">
    <location>
        <begin position="220"/>
        <end position="240"/>
    </location>
</feature>
<evidence type="ECO:0000256" key="1">
    <source>
        <dbReference type="ARBA" id="ARBA00004651"/>
    </source>
</evidence>
<keyword evidence="2" id="KW-1003">Cell membrane</keyword>
<feature type="transmembrane region" description="Helical" evidence="8">
    <location>
        <begin position="100"/>
        <end position="120"/>
    </location>
</feature>
<reference evidence="10 11" key="1">
    <citation type="submission" date="2020-07" db="EMBL/GenBank/DDBJ databases">
        <title>Draft whole-genome sequence of Heliobacterium chlorum DSM 3682, type strain.</title>
        <authorList>
            <person name="Kyndt J.A."/>
            <person name="Meyer T.E."/>
            <person name="Imhoff J.F."/>
        </authorList>
    </citation>
    <scope>NUCLEOTIDE SEQUENCE [LARGE SCALE GENOMIC DNA]</scope>
    <source>
        <strain evidence="10 11">DSM 3682</strain>
    </source>
</reference>
<evidence type="ECO:0000256" key="5">
    <source>
        <dbReference type="ARBA" id="ARBA00022692"/>
    </source>
</evidence>
<keyword evidence="6 8" id="KW-1133">Transmembrane helix</keyword>
<evidence type="ECO:0000313" key="11">
    <source>
        <dbReference type="Proteomes" id="UP000617402"/>
    </source>
</evidence>
<dbReference type="PANTHER" id="PTHR33908">
    <property type="entry name" value="MANNOSYLTRANSFERASE YKCB-RELATED"/>
    <property type="match status" value="1"/>
</dbReference>
<feature type="transmembrane region" description="Helical" evidence="8">
    <location>
        <begin position="71"/>
        <end position="88"/>
    </location>
</feature>
<feature type="transmembrane region" description="Helical" evidence="8">
    <location>
        <begin position="311"/>
        <end position="331"/>
    </location>
</feature>
<dbReference type="Pfam" id="PF13231">
    <property type="entry name" value="PMT_2"/>
    <property type="match status" value="1"/>
</dbReference>
<name>A0ABR7SYL8_HELCL</name>
<keyword evidence="7 8" id="KW-0472">Membrane</keyword>
<dbReference type="EMBL" id="JACVHF010000001">
    <property type="protein sequence ID" value="MBC9783042.1"/>
    <property type="molecule type" value="Genomic_DNA"/>
</dbReference>
<accession>A0ABR7SYL8</accession>
<evidence type="ECO:0000256" key="3">
    <source>
        <dbReference type="ARBA" id="ARBA00022676"/>
    </source>
</evidence>
<keyword evidence="3" id="KW-0328">Glycosyltransferase</keyword>
<organism evidence="10 11">
    <name type="scientific">Heliobacterium chlorum</name>
    <dbReference type="NCBI Taxonomy" id="2698"/>
    <lineage>
        <taxon>Bacteria</taxon>
        <taxon>Bacillati</taxon>
        <taxon>Bacillota</taxon>
        <taxon>Clostridia</taxon>
        <taxon>Eubacteriales</taxon>
        <taxon>Heliobacteriaceae</taxon>
        <taxon>Heliobacterium</taxon>
    </lineage>
</organism>
<feature type="transmembrane region" description="Helical" evidence="8">
    <location>
        <begin position="140"/>
        <end position="166"/>
    </location>
</feature>
<evidence type="ECO:0000256" key="6">
    <source>
        <dbReference type="ARBA" id="ARBA00022989"/>
    </source>
</evidence>
<protein>
    <submittedName>
        <fullName evidence="10">Glycosyltransferase family 39 protein</fullName>
    </submittedName>
</protein>
<gene>
    <name evidence="10" type="ORF">H1S01_00800</name>
</gene>
<feature type="transmembrane region" description="Helical" evidence="8">
    <location>
        <begin position="343"/>
        <end position="364"/>
    </location>
</feature>
<evidence type="ECO:0000256" key="8">
    <source>
        <dbReference type="SAM" id="Phobius"/>
    </source>
</evidence>
<proteinExistence type="predicted"/>